<reference evidence="2 3" key="1">
    <citation type="journal article" date="2014" name="BMC Genomics">
        <title>Comparative genome sequencing reveals chemotype-specific gene clusters in the toxigenic black mold Stachybotrys.</title>
        <authorList>
            <person name="Semeiks J."/>
            <person name="Borek D."/>
            <person name="Otwinowski Z."/>
            <person name="Grishin N.V."/>
        </authorList>
    </citation>
    <scope>NUCLEOTIDE SEQUENCE [LARGE SCALE GENOMIC DNA]</scope>
    <source>
        <strain evidence="3">CBS 109288 / IBT 7711</strain>
    </source>
</reference>
<evidence type="ECO:0000313" key="3">
    <source>
        <dbReference type="Proteomes" id="UP000028045"/>
    </source>
</evidence>
<evidence type="ECO:0000256" key="1">
    <source>
        <dbReference type="SAM" id="MobiDB-lite"/>
    </source>
</evidence>
<organism evidence="2 3">
    <name type="scientific">Stachybotrys chartarum (strain CBS 109288 / IBT 7711)</name>
    <name type="common">Toxic black mold</name>
    <name type="synonym">Stilbospora chartarum</name>
    <dbReference type="NCBI Taxonomy" id="1280523"/>
    <lineage>
        <taxon>Eukaryota</taxon>
        <taxon>Fungi</taxon>
        <taxon>Dikarya</taxon>
        <taxon>Ascomycota</taxon>
        <taxon>Pezizomycotina</taxon>
        <taxon>Sordariomycetes</taxon>
        <taxon>Hypocreomycetidae</taxon>
        <taxon>Hypocreales</taxon>
        <taxon>Stachybotryaceae</taxon>
        <taxon>Stachybotrys</taxon>
    </lineage>
</organism>
<gene>
    <name evidence="2" type="ORF">S7711_10048</name>
</gene>
<name>A0A084B878_STACB</name>
<dbReference type="EMBL" id="KL647756">
    <property type="protein sequence ID" value="KEY73757.1"/>
    <property type="molecule type" value="Genomic_DNA"/>
</dbReference>
<sequence>MARSKRKSKQHRGKKAGRTSSEHDWSEYLGDNALKMLEALPLIGHVLSTFREDPSEENLAKIAKKMEDLIQQDGLLDTIRMLLEESISKQNTLLDSLKDLMDTYQRPDLFGQLSAYSILGEAVRQIKRLADQAEHIAGSLKGIDENIRSVNVRGNYFPVHIHSYVRMEIEKHASDTVPHYSTVFNKGSQWHPKFADLQRSNPLGPLYLGHKTDLDELCAFLAEEVRPRVGPRLCYGIRYRLSIFHELFPRESIFQRS</sequence>
<proteinExistence type="predicted"/>
<evidence type="ECO:0000313" key="2">
    <source>
        <dbReference type="EMBL" id="KEY73757.1"/>
    </source>
</evidence>
<feature type="compositionally biased region" description="Basic residues" evidence="1">
    <location>
        <begin position="1"/>
        <end position="17"/>
    </location>
</feature>
<protein>
    <submittedName>
        <fullName evidence="2">Uncharacterized protein</fullName>
    </submittedName>
</protein>
<dbReference type="Proteomes" id="UP000028045">
    <property type="component" value="Unassembled WGS sequence"/>
</dbReference>
<keyword evidence="3" id="KW-1185">Reference proteome</keyword>
<accession>A0A084B878</accession>
<feature type="region of interest" description="Disordered" evidence="1">
    <location>
        <begin position="1"/>
        <end position="23"/>
    </location>
</feature>
<dbReference type="AlphaFoldDB" id="A0A084B878"/>
<dbReference type="HOGENOM" id="CLU_1082482_0_0_1"/>